<accession>A0A1Y5X2Q9</accession>
<dbReference type="EMBL" id="FWXV01000001">
    <property type="protein sequence ID" value="SMC65200.1"/>
    <property type="molecule type" value="Genomic_DNA"/>
</dbReference>
<evidence type="ECO:0000313" key="2">
    <source>
        <dbReference type="Proteomes" id="UP000192674"/>
    </source>
</evidence>
<dbReference type="OrthoDB" id="3697977at2"/>
<evidence type="ECO:0000313" key="1">
    <source>
        <dbReference type="EMBL" id="SMC65200.1"/>
    </source>
</evidence>
<dbReference type="AlphaFoldDB" id="A0A1Y5X2Q9"/>
<protein>
    <submittedName>
        <fullName evidence="1">Uncharacterized protein</fullName>
    </submittedName>
</protein>
<organism evidence="1 2">
    <name type="scientific">Kibdelosporangium aridum</name>
    <dbReference type="NCBI Taxonomy" id="2030"/>
    <lineage>
        <taxon>Bacteria</taxon>
        <taxon>Bacillati</taxon>
        <taxon>Actinomycetota</taxon>
        <taxon>Actinomycetes</taxon>
        <taxon>Pseudonocardiales</taxon>
        <taxon>Pseudonocardiaceae</taxon>
        <taxon>Kibdelosporangium</taxon>
    </lineage>
</organism>
<gene>
    <name evidence="1" type="ORF">SAMN05661093_01165</name>
</gene>
<dbReference type="Proteomes" id="UP000192674">
    <property type="component" value="Unassembled WGS sequence"/>
</dbReference>
<name>A0A1Y5X2Q9_KIBAR</name>
<dbReference type="RefSeq" id="WP_033385344.1">
    <property type="nucleotide sequence ID" value="NZ_FWXV01000001.1"/>
</dbReference>
<sequence>MIGNDHDRIAEARADEQARLTRLVDGHAIDAQDRAMLMAMLGLDDRAPALRTPHVGPLN</sequence>
<proteinExistence type="predicted"/>
<reference evidence="1 2" key="1">
    <citation type="submission" date="2017-04" db="EMBL/GenBank/DDBJ databases">
        <authorList>
            <person name="Afonso C.L."/>
            <person name="Miller P.J."/>
            <person name="Scott M.A."/>
            <person name="Spackman E."/>
            <person name="Goraichik I."/>
            <person name="Dimitrov K.M."/>
            <person name="Suarez D.L."/>
            <person name="Swayne D.E."/>
        </authorList>
    </citation>
    <scope>NUCLEOTIDE SEQUENCE [LARGE SCALE GENOMIC DNA]</scope>
    <source>
        <strain evidence="1 2">DSM 43828</strain>
    </source>
</reference>
<keyword evidence="2" id="KW-1185">Reference proteome</keyword>